<evidence type="ECO:0000256" key="6">
    <source>
        <dbReference type="ARBA" id="ARBA00023242"/>
    </source>
</evidence>
<gene>
    <name evidence="10" type="ORF">AAFF_G00043940</name>
</gene>
<organism evidence="10 11">
    <name type="scientific">Aldrovandia affinis</name>
    <dbReference type="NCBI Taxonomy" id="143900"/>
    <lineage>
        <taxon>Eukaryota</taxon>
        <taxon>Metazoa</taxon>
        <taxon>Chordata</taxon>
        <taxon>Craniata</taxon>
        <taxon>Vertebrata</taxon>
        <taxon>Euteleostomi</taxon>
        <taxon>Actinopterygii</taxon>
        <taxon>Neopterygii</taxon>
        <taxon>Teleostei</taxon>
        <taxon>Notacanthiformes</taxon>
        <taxon>Halosauridae</taxon>
        <taxon>Aldrovandia</taxon>
    </lineage>
</organism>
<comment type="subcellular location">
    <subcellularLocation>
        <location evidence="1">Nucleus</location>
    </subcellularLocation>
</comment>
<dbReference type="FunFam" id="3.30.160.60:FF:000125">
    <property type="entry name" value="Putative zinc finger protein 143"/>
    <property type="match status" value="1"/>
</dbReference>
<evidence type="ECO:0000256" key="7">
    <source>
        <dbReference type="PROSITE-ProRule" id="PRU00042"/>
    </source>
</evidence>
<feature type="domain" description="C2H2-type" evidence="9">
    <location>
        <begin position="294"/>
        <end position="321"/>
    </location>
</feature>
<dbReference type="Gene3D" id="3.30.160.60">
    <property type="entry name" value="Classic Zinc Finger"/>
    <property type="match status" value="3"/>
</dbReference>
<feature type="domain" description="C2H2-type" evidence="9">
    <location>
        <begin position="264"/>
        <end position="293"/>
    </location>
</feature>
<evidence type="ECO:0000256" key="4">
    <source>
        <dbReference type="ARBA" id="ARBA00022771"/>
    </source>
</evidence>
<dbReference type="GO" id="GO:0005634">
    <property type="term" value="C:nucleus"/>
    <property type="evidence" value="ECO:0007669"/>
    <property type="project" value="UniProtKB-SubCell"/>
</dbReference>
<dbReference type="GO" id="GO:0008270">
    <property type="term" value="F:zinc ion binding"/>
    <property type="evidence" value="ECO:0007669"/>
    <property type="project" value="UniProtKB-KW"/>
</dbReference>
<keyword evidence="3" id="KW-0677">Repeat</keyword>
<dbReference type="InterPro" id="IPR036236">
    <property type="entry name" value="Znf_C2H2_sf"/>
</dbReference>
<evidence type="ECO:0000256" key="5">
    <source>
        <dbReference type="ARBA" id="ARBA00022833"/>
    </source>
</evidence>
<keyword evidence="2" id="KW-0479">Metal-binding</keyword>
<evidence type="ECO:0000313" key="11">
    <source>
        <dbReference type="Proteomes" id="UP001221898"/>
    </source>
</evidence>
<keyword evidence="4 7" id="KW-0863">Zinc-finger</keyword>
<feature type="region of interest" description="Disordered" evidence="8">
    <location>
        <begin position="90"/>
        <end position="130"/>
    </location>
</feature>
<dbReference type="PROSITE" id="PS00028">
    <property type="entry name" value="ZINC_FINGER_C2H2_1"/>
    <property type="match status" value="3"/>
</dbReference>
<evidence type="ECO:0000256" key="1">
    <source>
        <dbReference type="ARBA" id="ARBA00004123"/>
    </source>
</evidence>
<dbReference type="PANTHER" id="PTHR23235:SF164">
    <property type="entry name" value="C2H2-TYPE DOMAIN-CONTAINING PROTEIN"/>
    <property type="match status" value="1"/>
</dbReference>
<comment type="caution">
    <text evidence="10">The sequence shown here is derived from an EMBL/GenBank/DDBJ whole genome shotgun (WGS) entry which is preliminary data.</text>
</comment>
<accession>A0AAD7S255</accession>
<feature type="compositionally biased region" description="Pro residues" evidence="8">
    <location>
        <begin position="190"/>
        <end position="199"/>
    </location>
</feature>
<proteinExistence type="predicted"/>
<evidence type="ECO:0000259" key="9">
    <source>
        <dbReference type="PROSITE" id="PS50157"/>
    </source>
</evidence>
<evidence type="ECO:0000256" key="3">
    <source>
        <dbReference type="ARBA" id="ARBA00022737"/>
    </source>
</evidence>
<keyword evidence="11" id="KW-1185">Reference proteome</keyword>
<dbReference type="GO" id="GO:0000981">
    <property type="term" value="F:DNA-binding transcription factor activity, RNA polymerase II-specific"/>
    <property type="evidence" value="ECO:0007669"/>
    <property type="project" value="TreeGrafter"/>
</dbReference>
<evidence type="ECO:0000256" key="2">
    <source>
        <dbReference type="ARBA" id="ARBA00022723"/>
    </source>
</evidence>
<dbReference type="SMART" id="SM00355">
    <property type="entry name" value="ZnF_C2H2"/>
    <property type="match status" value="3"/>
</dbReference>
<feature type="domain" description="C2H2-type" evidence="9">
    <location>
        <begin position="234"/>
        <end position="263"/>
    </location>
</feature>
<dbReference type="AlphaFoldDB" id="A0AAD7S255"/>
<dbReference type="InterPro" id="IPR013087">
    <property type="entry name" value="Znf_C2H2_type"/>
</dbReference>
<feature type="region of interest" description="Disordered" evidence="8">
    <location>
        <begin position="156"/>
        <end position="199"/>
    </location>
</feature>
<dbReference type="SUPFAM" id="SSF57667">
    <property type="entry name" value="beta-beta-alpha zinc fingers"/>
    <property type="match status" value="2"/>
</dbReference>
<dbReference type="FunFam" id="3.30.160.60:FF:000926">
    <property type="entry name" value="Kruppel like factor 13"/>
    <property type="match status" value="1"/>
</dbReference>
<dbReference type="PROSITE" id="PS50157">
    <property type="entry name" value="ZINC_FINGER_C2H2_2"/>
    <property type="match status" value="3"/>
</dbReference>
<dbReference type="GO" id="GO:0000978">
    <property type="term" value="F:RNA polymerase II cis-regulatory region sequence-specific DNA binding"/>
    <property type="evidence" value="ECO:0007669"/>
    <property type="project" value="TreeGrafter"/>
</dbReference>
<evidence type="ECO:0000313" key="10">
    <source>
        <dbReference type="EMBL" id="KAJ8394591.1"/>
    </source>
</evidence>
<dbReference type="PANTHER" id="PTHR23235">
    <property type="entry name" value="KRUEPPEL-LIKE TRANSCRIPTION FACTOR"/>
    <property type="match status" value="1"/>
</dbReference>
<protein>
    <recommendedName>
        <fullName evidence="9">C2H2-type domain-containing protein</fullName>
    </recommendedName>
</protein>
<sequence>MLNCANYHYRQPCDGQQALAEGRLGDSKGPGSHAGDRADIEAVEALMSMSSHWKTRIHRSCDLRPLTPSSDISEDDSLLPGSAEFHGLPFFMTPPCSPQESAPQPAPCQMPQLPEGSAPVPAAPPRSHATSVIRHTANSLPCTCSTCPNYRPDGNSCGEPPSGRGSLDGRPTDTPTAGALGRTPRHRPPAPRARLPPCPPSSSRLPAIAPAPGLVPTAVQKSSPPAVVPRDRSHVCPHPSCGKSYFKLSHLKAHSRVHTGEKPFRCSWEGCERCFARSDELSRHRRTHTGEKRFACPICQSRFMRSDHMAKHVRRHLTTRVPCWQLIKVRPAP</sequence>
<evidence type="ECO:0000256" key="8">
    <source>
        <dbReference type="SAM" id="MobiDB-lite"/>
    </source>
</evidence>
<dbReference type="EMBL" id="JAINUG010000124">
    <property type="protein sequence ID" value="KAJ8394591.1"/>
    <property type="molecule type" value="Genomic_DNA"/>
</dbReference>
<keyword evidence="6" id="KW-0539">Nucleus</keyword>
<name>A0AAD7S255_9TELE</name>
<keyword evidence="5" id="KW-0862">Zinc</keyword>
<dbReference type="FunFam" id="3.30.160.60:FF:000018">
    <property type="entry name" value="Krueppel-like factor 15"/>
    <property type="match status" value="1"/>
</dbReference>
<dbReference type="Pfam" id="PF00096">
    <property type="entry name" value="zf-C2H2"/>
    <property type="match status" value="2"/>
</dbReference>
<dbReference type="Proteomes" id="UP001221898">
    <property type="component" value="Unassembled WGS sequence"/>
</dbReference>
<reference evidence="10" key="1">
    <citation type="journal article" date="2023" name="Science">
        <title>Genome structures resolve the early diversification of teleost fishes.</title>
        <authorList>
            <person name="Parey E."/>
            <person name="Louis A."/>
            <person name="Montfort J."/>
            <person name="Bouchez O."/>
            <person name="Roques C."/>
            <person name="Iampietro C."/>
            <person name="Lluch J."/>
            <person name="Castinel A."/>
            <person name="Donnadieu C."/>
            <person name="Desvignes T."/>
            <person name="Floi Bucao C."/>
            <person name="Jouanno E."/>
            <person name="Wen M."/>
            <person name="Mejri S."/>
            <person name="Dirks R."/>
            <person name="Jansen H."/>
            <person name="Henkel C."/>
            <person name="Chen W.J."/>
            <person name="Zahm M."/>
            <person name="Cabau C."/>
            <person name="Klopp C."/>
            <person name="Thompson A.W."/>
            <person name="Robinson-Rechavi M."/>
            <person name="Braasch I."/>
            <person name="Lecointre G."/>
            <person name="Bobe J."/>
            <person name="Postlethwait J.H."/>
            <person name="Berthelot C."/>
            <person name="Roest Crollius H."/>
            <person name="Guiguen Y."/>
        </authorList>
    </citation>
    <scope>NUCLEOTIDE SEQUENCE</scope>
    <source>
        <strain evidence="10">NC1722</strain>
    </source>
</reference>